<gene>
    <name evidence="2" type="ORF">UFOPK2579_01890</name>
</gene>
<feature type="compositionally biased region" description="Low complexity" evidence="1">
    <location>
        <begin position="127"/>
        <end position="139"/>
    </location>
</feature>
<sequence length="139" mass="14092">MRYAAALVLMLVLGACSDSPATTGRAEPADADTATRAEVCALVVTGIAAFNAGDYEATVAAFERAVPLARGAAAADDSTAAADLLEAVEYYADLPPEEYLESAATSPDFARYKQVTLGQCGDGRPGSGASSEESPGVPV</sequence>
<name>A0A6J6R9I5_9ZZZZ</name>
<dbReference type="AlphaFoldDB" id="A0A6J6R9I5"/>
<evidence type="ECO:0000313" key="2">
    <source>
        <dbReference type="EMBL" id="CAB4719686.1"/>
    </source>
</evidence>
<dbReference type="PROSITE" id="PS51257">
    <property type="entry name" value="PROKAR_LIPOPROTEIN"/>
    <property type="match status" value="1"/>
</dbReference>
<dbReference type="EMBL" id="CAEZXR010000242">
    <property type="protein sequence ID" value="CAB4719686.1"/>
    <property type="molecule type" value="Genomic_DNA"/>
</dbReference>
<reference evidence="2" key="1">
    <citation type="submission" date="2020-05" db="EMBL/GenBank/DDBJ databases">
        <authorList>
            <person name="Chiriac C."/>
            <person name="Salcher M."/>
            <person name="Ghai R."/>
            <person name="Kavagutti S V."/>
        </authorList>
    </citation>
    <scope>NUCLEOTIDE SEQUENCE</scope>
</reference>
<protein>
    <submittedName>
        <fullName evidence="2">Unannotated protein</fullName>
    </submittedName>
</protein>
<proteinExistence type="predicted"/>
<feature type="region of interest" description="Disordered" evidence="1">
    <location>
        <begin position="117"/>
        <end position="139"/>
    </location>
</feature>
<organism evidence="2">
    <name type="scientific">freshwater metagenome</name>
    <dbReference type="NCBI Taxonomy" id="449393"/>
    <lineage>
        <taxon>unclassified sequences</taxon>
        <taxon>metagenomes</taxon>
        <taxon>ecological metagenomes</taxon>
    </lineage>
</organism>
<evidence type="ECO:0000256" key="1">
    <source>
        <dbReference type="SAM" id="MobiDB-lite"/>
    </source>
</evidence>
<accession>A0A6J6R9I5</accession>